<feature type="region of interest" description="Disordered" evidence="1">
    <location>
        <begin position="178"/>
        <end position="203"/>
    </location>
</feature>
<accession>A0A5B1CAX1</accession>
<dbReference type="OrthoDB" id="266044at2"/>
<gene>
    <name evidence="2" type="ORF">LF1_01940</name>
</gene>
<organism evidence="2 3">
    <name type="scientific">Rubripirellula obstinata</name>
    <dbReference type="NCBI Taxonomy" id="406547"/>
    <lineage>
        <taxon>Bacteria</taxon>
        <taxon>Pseudomonadati</taxon>
        <taxon>Planctomycetota</taxon>
        <taxon>Planctomycetia</taxon>
        <taxon>Pirellulales</taxon>
        <taxon>Pirellulaceae</taxon>
        <taxon>Rubripirellula</taxon>
    </lineage>
</organism>
<comment type="caution">
    <text evidence="2">The sequence shown here is derived from an EMBL/GenBank/DDBJ whole genome shotgun (WGS) entry which is preliminary data.</text>
</comment>
<dbReference type="EMBL" id="VRLW01000001">
    <property type="protein sequence ID" value="KAA1257706.1"/>
    <property type="molecule type" value="Genomic_DNA"/>
</dbReference>
<evidence type="ECO:0000313" key="2">
    <source>
        <dbReference type="EMBL" id="KAA1257706.1"/>
    </source>
</evidence>
<proteinExistence type="predicted"/>
<sequence length="430" mass="44609">MSVIACPRCDENVRVPETLTIGGGTASGGSVRCPWCLETLSVSEVVSCLPPMLEIIGMDDAAVDSSVAAVDGEEFSAFEPFGEQADPDEYQLADPIQDAGPAIAPVARPAGGSRGRAGSKKGSGIGGVIKMALGGVMAIPIAAAILSVLGRPLPIDLGFFPFQGDGTGVRQNRVITAPPRPDMVARGPSNASSGSSTRTPPPSRVIAPAVDEVSELDSAQNALSEIQDSASVTELPTGGGIMNAKPEKSPFVVPETLVPETLQNPEPVVTEKPADQPPLLSPELGRAISSASDSVAEAVGLFEVDAIDKRVFQDAYRKVAEVAAMLDDDTASHESVVDLMKAIGSSKKLSSMYSDVGPRWPGVKSRKTNGILLIGESQKSKGAQRIDFGDNRGLAVQFDSDLPAGRIIALGQIAKAGKPIKLIAVEPIEQ</sequence>
<evidence type="ECO:0000256" key="1">
    <source>
        <dbReference type="SAM" id="MobiDB-lite"/>
    </source>
</evidence>
<evidence type="ECO:0000313" key="3">
    <source>
        <dbReference type="Proteomes" id="UP000322699"/>
    </source>
</evidence>
<keyword evidence="3" id="KW-1185">Reference proteome</keyword>
<dbReference type="Proteomes" id="UP000322699">
    <property type="component" value="Unassembled WGS sequence"/>
</dbReference>
<name>A0A5B1CAX1_9BACT</name>
<dbReference type="AlphaFoldDB" id="A0A5B1CAX1"/>
<reference evidence="2 3" key="1">
    <citation type="submission" date="2019-08" db="EMBL/GenBank/DDBJ databases">
        <title>Deep-cultivation of Planctomycetes and their phenomic and genomic characterization uncovers novel biology.</title>
        <authorList>
            <person name="Wiegand S."/>
            <person name="Jogler M."/>
            <person name="Boedeker C."/>
            <person name="Pinto D."/>
            <person name="Vollmers J."/>
            <person name="Rivas-Marin E."/>
            <person name="Kohn T."/>
            <person name="Peeters S.H."/>
            <person name="Heuer A."/>
            <person name="Rast P."/>
            <person name="Oberbeckmann S."/>
            <person name="Bunk B."/>
            <person name="Jeske O."/>
            <person name="Meyerdierks A."/>
            <person name="Storesund J.E."/>
            <person name="Kallscheuer N."/>
            <person name="Luecker S."/>
            <person name="Lage O.M."/>
            <person name="Pohl T."/>
            <person name="Merkel B.J."/>
            <person name="Hornburger P."/>
            <person name="Mueller R.-W."/>
            <person name="Bruemmer F."/>
            <person name="Labrenz M."/>
            <person name="Spormann A.M."/>
            <person name="Op Den Camp H."/>
            <person name="Overmann J."/>
            <person name="Amann R."/>
            <person name="Jetten M.S.M."/>
            <person name="Mascher T."/>
            <person name="Medema M.H."/>
            <person name="Devos D.P."/>
            <person name="Kaster A.-K."/>
            <person name="Ovreas L."/>
            <person name="Rohde M."/>
            <person name="Galperin M.Y."/>
            <person name="Jogler C."/>
        </authorList>
    </citation>
    <scope>NUCLEOTIDE SEQUENCE [LARGE SCALE GENOMIC DNA]</scope>
    <source>
        <strain evidence="2 3">LF1</strain>
    </source>
</reference>
<protein>
    <submittedName>
        <fullName evidence="2">Uncharacterized protein</fullName>
    </submittedName>
</protein>
<dbReference type="RefSeq" id="WP_149752510.1">
    <property type="nucleotide sequence ID" value="NZ_LWSK01000099.1"/>
</dbReference>